<dbReference type="InParanoid" id="A0A1E7ENX2"/>
<name>A0A1E7ENX2_9STRA</name>
<evidence type="ECO:0000313" key="2">
    <source>
        <dbReference type="EMBL" id="OEU07526.1"/>
    </source>
</evidence>
<proteinExistence type="predicted"/>
<keyword evidence="1" id="KW-0812">Transmembrane</keyword>
<feature type="transmembrane region" description="Helical" evidence="1">
    <location>
        <begin position="2060"/>
        <end position="2082"/>
    </location>
</feature>
<keyword evidence="1" id="KW-0472">Membrane</keyword>
<protein>
    <submittedName>
        <fullName evidence="2">Uncharacterized protein</fullName>
    </submittedName>
</protein>
<dbReference type="InterPro" id="IPR011643">
    <property type="entry name" value="HCR1"/>
</dbReference>
<dbReference type="EMBL" id="KV784385">
    <property type="protein sequence ID" value="OEU07526.1"/>
    <property type="molecule type" value="Genomic_DNA"/>
</dbReference>
<accession>A0A1E7ENX2</accession>
<dbReference type="Pfam" id="PF07692">
    <property type="entry name" value="Fea1"/>
    <property type="match status" value="1"/>
</dbReference>
<sequence length="2182" mass="239235">MIVKVAVSQQQQQQQQQCSKPTFEHYCSSTTVIIPSSPVQERYERPSTTTTTWTTIQITNAIPLLDGRYQTSNDVTSYLNLALDIAKINEADDFDTKLDVYKNGAPRDTPNSITLQSLSLTSIDDMNDNPFYHMFRYAFWDLGYNKEGEDDGFFDGSPVEVYADTIVQDLFSLDIPRIESDAALVMNVWMAAVNGIFEALALCRVQNPDGGIAALDRAVALWVGAGQEDGSNEKGHMLYNMAENAGERFDQDNGETIVNTNIIESFVELQTALLTGGSCDFTDNISAGYESIRNIVYRLTGIMTVPLVQNLIHHTMNVVNTGGSDKVELFALGIIPRVATCDPQAYETQLKLDVLNNLNVGDEEKAIVAIQQSYSCLGLTCEDIGSYMGGVIPTCSDDDESFTRGGYKATQKGSRIKAYLDRDMKQIDIFLKYEAMDTALDWYKYGWNSIITLQELAKNEFVPELPSSKSTYFSLFSEYYGSSDFVHEHITNILLGIDNVYDGESASTEQVRNAVTGLLKYVVIHMASVDSLKYATWECFNGNQESAMGFVDASAMLYIGSMEGKIANPKDFNGGEFTFAMANELCTDFDTCIGDGGDNDGAAKINELIITSMMRVAENIDSANCEEVASLVDNSILPSMSVPLIQGLLKYAYINENLTVGTDDASLAIGDTISRAIIPLINRSSSESADIIKSQMEYQLTAQPVADGFKAVADALRGDALSIVCSDVGVLINEPIAGNVCSDGVTPPSIPPQSTPLAFGRYTFADFNAAAIDASFALDVRDMFEAPSSNDAKTIYTDGANALRSRLFGDAVDGTPTLASLSTQAAPVMHDDPMFNIYKYALYEDTDLDSSSLENFSYANDVVVEALNSGNDNKLAAEATVILQVFIVLTHKLYSAVRICDQGSSPESVIDSAVALWIGEDQGEGKFDDGWMIYSVGQSVQKFFGYPEAEAPINTKLMDLFKEAQTAAKNCPKIPGATEVIRSISHEIIRSLTQPLIQSLLYHMVENSKNMVELYAVAVIPQSAACDPKAYSELQSALYSGYNQQTSLTEDILDHLATFLKCQRITCETIQTGVDADASLTDLVKRLCDRLEYDPKISSPLAGYTPQYDVKEEARLDLDALELYIMMRTEAYGAAEDVYKFGHNSVIANSSTLYALSNSSSDNYNSADEIISQAIAQKGEYATATRVQLAQIVRRTLQIMVSYNAVLTKMQSSITECKNGSGENARREWDRAVAFYVGSVEGILAGGKADGQGEWMYALGNEFCDDFSSCETSGEATVNQQLMFQFASGRDSLVDGECDYLTRVVPSMIIPKMIVPLIQGTISSSIKIDDDGSSSDPELFAIAHVFSRAVAPLIGKIDPNSGLILSQNFASLSSGSTSLAVSDIVEAFSGVLGDLGIACADIGNPSGYYLCSTNQSDDVLPAKDTPTNLADNLYVTTTYVKDRANIALDVKDMSEALAEGNNELAQLVYRKGKNSEEFDENGKFVRTRSLKFFSTESTNDMLDEPEFNMFMHTLGNQFYADQLVEEALENSSIAKSNIATEAVMVLNIWVEIIHMMHETLQACKNKQLRDDNGVHSMDAAVAYWIGDGQIAGDSENGHLLYALSEKFGEIFNIDNGGQSRTNTNILRLFNEAKNEVSLPNACSESQTTYIRLRGIVNQLIPQMAIPLIQGLIISLRANDRERLKIYSHAFVPLVAGFPFIVPPLKCADIGVHEAEVTNEAPECNDPDIDAHLAGYRPASDVREYSRLDLDIREMDVLLQMKAYGAADELYTYGKHARGSNGVSISIGDFATTKHRSIVPEFDVFVRYYTTDTYADEIIRTALDPLKGSWTDEQRRTVAIKSSQILVMYFAALQNAYEAVSDCNAQKLESSGSSDSWDRAAAILIGSLEGTKKNGTAVGYMFYDLAQQHCQEFGTCLDDMTNVDVNKELVSLLYTGRGASLSNSCRALEKAADEISILLLIPIIQGALSTSMELSNNENLQTRAEAYVYSRALIPFVRKRDAANDLDLYLGNPTQSDRRNIATKTYGALAKAYPDMKVDCEKIGTANSVDTCLGVVYVSDWIWIVVGVLGGLVSLCCCGFLFIRFRSKSISIDLPENNPKFIPSSGELNHSMDLLEKAFSPKQFDIPHTDSDGEMEALNSEYNDSTMKNDGYEDSPTISAEDDDYFDEVSALTSKRISMPDII</sequence>
<keyword evidence="3" id="KW-1185">Reference proteome</keyword>
<evidence type="ECO:0000256" key="1">
    <source>
        <dbReference type="SAM" id="Phobius"/>
    </source>
</evidence>
<evidence type="ECO:0000313" key="3">
    <source>
        <dbReference type="Proteomes" id="UP000095751"/>
    </source>
</evidence>
<organism evidence="2 3">
    <name type="scientific">Fragilariopsis cylindrus CCMP1102</name>
    <dbReference type="NCBI Taxonomy" id="635003"/>
    <lineage>
        <taxon>Eukaryota</taxon>
        <taxon>Sar</taxon>
        <taxon>Stramenopiles</taxon>
        <taxon>Ochrophyta</taxon>
        <taxon>Bacillariophyta</taxon>
        <taxon>Bacillariophyceae</taxon>
        <taxon>Bacillariophycidae</taxon>
        <taxon>Bacillariales</taxon>
        <taxon>Bacillariaceae</taxon>
        <taxon>Fragilariopsis</taxon>
    </lineage>
</organism>
<keyword evidence="1" id="KW-1133">Transmembrane helix</keyword>
<gene>
    <name evidence="2" type="ORF">FRACYDRAFT_250949</name>
</gene>
<dbReference type="OrthoDB" id="40779at2759"/>
<dbReference type="KEGG" id="fcy:FRACYDRAFT_250949"/>
<dbReference type="Proteomes" id="UP000095751">
    <property type="component" value="Unassembled WGS sequence"/>
</dbReference>
<reference evidence="2 3" key="1">
    <citation type="submission" date="2016-09" db="EMBL/GenBank/DDBJ databases">
        <title>Extensive genetic diversity and differential bi-allelic expression allows diatom success in the polar Southern Ocean.</title>
        <authorList>
            <consortium name="DOE Joint Genome Institute"/>
            <person name="Mock T."/>
            <person name="Otillar R.P."/>
            <person name="Strauss J."/>
            <person name="Dupont C."/>
            <person name="Frickenhaus S."/>
            <person name="Maumus F."/>
            <person name="Mcmullan M."/>
            <person name="Sanges R."/>
            <person name="Schmutz J."/>
            <person name="Toseland A."/>
            <person name="Valas R."/>
            <person name="Veluchamy A."/>
            <person name="Ward B.J."/>
            <person name="Allen A."/>
            <person name="Barry K."/>
            <person name="Falciatore A."/>
            <person name="Ferrante M."/>
            <person name="Fortunato A.E."/>
            <person name="Gloeckner G."/>
            <person name="Gruber A."/>
            <person name="Hipkin R."/>
            <person name="Janech M."/>
            <person name="Kroth P."/>
            <person name="Leese F."/>
            <person name="Lindquist E."/>
            <person name="Lyon B.R."/>
            <person name="Martin J."/>
            <person name="Mayer C."/>
            <person name="Parker M."/>
            <person name="Quesneville H."/>
            <person name="Raymond J."/>
            <person name="Uhlig C."/>
            <person name="Valentin K.U."/>
            <person name="Worden A.Z."/>
            <person name="Armbrust E.V."/>
            <person name="Bowler C."/>
            <person name="Green B."/>
            <person name="Moulton V."/>
            <person name="Van Oosterhout C."/>
            <person name="Grigoriev I."/>
        </authorList>
    </citation>
    <scope>NUCLEOTIDE SEQUENCE [LARGE SCALE GENOMIC DNA]</scope>
    <source>
        <strain evidence="2 3">CCMP1102</strain>
    </source>
</reference>